<dbReference type="Proteomes" id="UP001198163">
    <property type="component" value="Unassembled WGS sequence"/>
</dbReference>
<dbReference type="RefSeq" id="WP_230755244.1">
    <property type="nucleotide sequence ID" value="NZ_JAINWA010000003.1"/>
</dbReference>
<evidence type="ECO:0000313" key="1">
    <source>
        <dbReference type="EMBL" id="MCD1654734.1"/>
    </source>
</evidence>
<name>A0AAE3JLE0_9SPIR</name>
<evidence type="ECO:0000313" key="2">
    <source>
        <dbReference type="Proteomes" id="UP001198163"/>
    </source>
</evidence>
<proteinExistence type="predicted"/>
<organism evidence="1 2">
    <name type="scientific">Teretinema zuelzerae</name>
    <dbReference type="NCBI Taxonomy" id="156"/>
    <lineage>
        <taxon>Bacteria</taxon>
        <taxon>Pseudomonadati</taxon>
        <taxon>Spirochaetota</taxon>
        <taxon>Spirochaetia</taxon>
        <taxon>Spirochaetales</taxon>
        <taxon>Treponemataceae</taxon>
        <taxon>Teretinema</taxon>
    </lineage>
</organism>
<sequence length="57" mass="6262">MKAKDEALMNLVKVLSDAGYSVIEIDTAPEPYTQFRAERSGDDISLFGTISLLIEAQ</sequence>
<comment type="caution">
    <text evidence="1">The sequence shown here is derived from an EMBL/GenBank/DDBJ whole genome shotgun (WGS) entry which is preliminary data.</text>
</comment>
<protein>
    <submittedName>
        <fullName evidence="1">Uncharacterized protein</fullName>
    </submittedName>
</protein>
<accession>A0AAE3JLE0</accession>
<reference evidence="1" key="1">
    <citation type="submission" date="2021-08" db="EMBL/GenBank/DDBJ databases">
        <title>Comparative analyses of Brucepasteria parasyntrophica and Teretinema zuelzerae.</title>
        <authorList>
            <person name="Song Y."/>
            <person name="Brune A."/>
        </authorList>
    </citation>
    <scope>NUCLEOTIDE SEQUENCE</scope>
    <source>
        <strain evidence="1">DSM 1903</strain>
    </source>
</reference>
<gene>
    <name evidence="1" type="ORF">K7J14_08445</name>
</gene>
<dbReference type="AlphaFoldDB" id="A0AAE3JLE0"/>
<keyword evidence="2" id="KW-1185">Reference proteome</keyword>
<dbReference type="EMBL" id="JAINWA010000003">
    <property type="protein sequence ID" value="MCD1654734.1"/>
    <property type="molecule type" value="Genomic_DNA"/>
</dbReference>